<comment type="caution">
    <text evidence="2">The sequence shown here is derived from an EMBL/GenBank/DDBJ whole genome shotgun (WGS) entry which is preliminary data.</text>
</comment>
<dbReference type="SUPFAM" id="SSF51905">
    <property type="entry name" value="FAD/NAD(P)-binding domain"/>
    <property type="match status" value="1"/>
</dbReference>
<organism evidence="2 3">
    <name type="scientific">Aureimonas endophytica</name>
    <dbReference type="NCBI Taxonomy" id="2027858"/>
    <lineage>
        <taxon>Bacteria</taxon>
        <taxon>Pseudomonadati</taxon>
        <taxon>Pseudomonadota</taxon>
        <taxon>Alphaproteobacteria</taxon>
        <taxon>Hyphomicrobiales</taxon>
        <taxon>Aurantimonadaceae</taxon>
        <taxon>Aureimonas</taxon>
    </lineage>
</organism>
<reference evidence="2" key="1">
    <citation type="journal article" date="2014" name="Int. J. Syst. Evol. Microbiol.">
        <title>Complete genome sequence of Corynebacterium casei LMG S-19264T (=DSM 44701T), isolated from a smear-ripened cheese.</title>
        <authorList>
            <consortium name="US DOE Joint Genome Institute (JGI-PGF)"/>
            <person name="Walter F."/>
            <person name="Albersmeier A."/>
            <person name="Kalinowski J."/>
            <person name="Ruckert C."/>
        </authorList>
    </citation>
    <scope>NUCLEOTIDE SEQUENCE</scope>
    <source>
        <strain evidence="2">CGMCC 1.15367</strain>
    </source>
</reference>
<dbReference type="RefSeq" id="WP_188912836.1">
    <property type="nucleotide sequence ID" value="NZ_BMIQ01000010.1"/>
</dbReference>
<dbReference type="InterPro" id="IPR002937">
    <property type="entry name" value="Amino_oxidase"/>
</dbReference>
<reference evidence="2" key="2">
    <citation type="submission" date="2020-09" db="EMBL/GenBank/DDBJ databases">
        <authorList>
            <person name="Sun Q."/>
            <person name="Zhou Y."/>
        </authorList>
    </citation>
    <scope>NUCLEOTIDE SEQUENCE</scope>
    <source>
        <strain evidence="2">CGMCC 1.15367</strain>
    </source>
</reference>
<sequence>MEPIAIIGAGLAGLTAAAELRRQGLPVVVFEAGKAIGGLAASFKDAEGFSYDYGAHFVSNRLAAALGATGTCRTVRHYGEAVLLDGRARNYPLGLMVDPGFALSALDAKLRRQKTVRSAEDWFRATYGAALAEEVAIPLAEAWSGALASDLASSVGQKFGAGILKSIYLNVAARVTRRAVCNGYSHERPEGAGLYHVYPEGGLATLLEPTVAALRGAIRLESPVERIVTRNERVVAVRVRGAEIPVSAAISTAPVNVLPKLVEGTDALAALSSFRYRPMVFANLRFAGRHILPDTMLWVPDYRQRFFRITEAAISMPWLAPAGKTLLTYDLGCEVGDETWTLPEAELAELCLEGSCRIFGNDLRRRYLGSGGVLRTPVAYPVYLSRYEHVRKRFAASTGVQGLYSIGRHGEFAHILMEDIYWRTLRRMGDVAAYVRGCEEDRLADLGGIDPAEDFGGFAALPPAAIA</sequence>
<dbReference type="GO" id="GO:0005829">
    <property type="term" value="C:cytosol"/>
    <property type="evidence" value="ECO:0007669"/>
    <property type="project" value="TreeGrafter"/>
</dbReference>
<dbReference type="GO" id="GO:0008767">
    <property type="term" value="F:UDP-galactopyranose mutase activity"/>
    <property type="evidence" value="ECO:0007669"/>
    <property type="project" value="TreeGrafter"/>
</dbReference>
<evidence type="ECO:0000313" key="3">
    <source>
        <dbReference type="Proteomes" id="UP000644699"/>
    </source>
</evidence>
<feature type="domain" description="Amine oxidase" evidence="1">
    <location>
        <begin position="11"/>
        <end position="417"/>
    </location>
</feature>
<name>A0A917EBU6_9HYPH</name>
<protein>
    <recommendedName>
        <fullName evidence="1">Amine oxidase domain-containing protein</fullName>
    </recommendedName>
</protein>
<dbReference type="Proteomes" id="UP000644699">
    <property type="component" value="Unassembled WGS sequence"/>
</dbReference>
<dbReference type="AlphaFoldDB" id="A0A917EBU6"/>
<evidence type="ECO:0000259" key="1">
    <source>
        <dbReference type="Pfam" id="PF01593"/>
    </source>
</evidence>
<dbReference type="Pfam" id="PF01593">
    <property type="entry name" value="Amino_oxidase"/>
    <property type="match status" value="1"/>
</dbReference>
<dbReference type="GO" id="GO:0050660">
    <property type="term" value="F:flavin adenine dinucleotide binding"/>
    <property type="evidence" value="ECO:0007669"/>
    <property type="project" value="TreeGrafter"/>
</dbReference>
<accession>A0A917EBU6</accession>
<dbReference type="PANTHER" id="PTHR21197">
    <property type="entry name" value="UDP-GALACTOPYRANOSE MUTASE"/>
    <property type="match status" value="1"/>
</dbReference>
<dbReference type="InterPro" id="IPR036188">
    <property type="entry name" value="FAD/NAD-bd_sf"/>
</dbReference>
<proteinExistence type="predicted"/>
<dbReference type="PANTHER" id="PTHR21197:SF0">
    <property type="entry name" value="UDP-GALACTOPYRANOSE MUTASE"/>
    <property type="match status" value="1"/>
</dbReference>
<keyword evidence="3" id="KW-1185">Reference proteome</keyword>
<gene>
    <name evidence="2" type="ORF">GCM10011390_46690</name>
</gene>
<dbReference type="GO" id="GO:0016491">
    <property type="term" value="F:oxidoreductase activity"/>
    <property type="evidence" value="ECO:0007669"/>
    <property type="project" value="InterPro"/>
</dbReference>
<evidence type="ECO:0000313" key="2">
    <source>
        <dbReference type="EMBL" id="GGE21992.1"/>
    </source>
</evidence>
<dbReference type="Gene3D" id="3.50.50.60">
    <property type="entry name" value="FAD/NAD(P)-binding domain"/>
    <property type="match status" value="1"/>
</dbReference>
<dbReference type="EMBL" id="BMIQ01000010">
    <property type="protein sequence ID" value="GGE21992.1"/>
    <property type="molecule type" value="Genomic_DNA"/>
</dbReference>
<dbReference type="PRINTS" id="PR00419">
    <property type="entry name" value="ADXRDTASE"/>
</dbReference>